<evidence type="ECO:0000256" key="2">
    <source>
        <dbReference type="SAM" id="SignalP"/>
    </source>
</evidence>
<evidence type="ECO:0000313" key="4">
    <source>
        <dbReference type="Proteomes" id="UP000268162"/>
    </source>
</evidence>
<accession>A0A4P9ZLJ5</accession>
<feature type="region of interest" description="Disordered" evidence="1">
    <location>
        <begin position="161"/>
        <end position="180"/>
    </location>
</feature>
<dbReference type="AlphaFoldDB" id="A0A4P9ZLJ5"/>
<evidence type="ECO:0000313" key="3">
    <source>
        <dbReference type="EMBL" id="RKP33462.1"/>
    </source>
</evidence>
<protein>
    <submittedName>
        <fullName evidence="3">Uncharacterized protein</fullName>
    </submittedName>
</protein>
<gene>
    <name evidence="3" type="ORF">BJ085DRAFT_40137</name>
</gene>
<name>A0A4P9ZLJ5_9FUNG</name>
<dbReference type="PROSITE" id="PS51257">
    <property type="entry name" value="PROKAR_LIPOPROTEIN"/>
    <property type="match status" value="1"/>
</dbReference>
<feature type="region of interest" description="Disordered" evidence="1">
    <location>
        <begin position="196"/>
        <end position="218"/>
    </location>
</feature>
<keyword evidence="2" id="KW-0732">Signal</keyword>
<sequence>MLTRPSAATFLLLTAILARSTLAGPSLFGGGCKAIKKAEYQLKTDPSAAIKKILGADIQAYLNIEPKPQVKLRSLRSFLKHSGNPLADCYAKDPEQANAFIQSVQSTLQEEVKDQNYVDFLKDPTIQAFVEEMYGAHGSHLPGVEYYANWGSDISDAPADEYSADSPGYDERIDHSEDGDRLPSYAEVADQEMSASLDDDYNFRPSSSWNDESGESESQRLTAAAKVDVNKIMEFYFAELPKRIRELSV</sequence>
<dbReference type="Proteomes" id="UP000268162">
    <property type="component" value="Unassembled WGS sequence"/>
</dbReference>
<keyword evidence="4" id="KW-1185">Reference proteome</keyword>
<feature type="compositionally biased region" description="Basic and acidic residues" evidence="1">
    <location>
        <begin position="169"/>
        <end position="180"/>
    </location>
</feature>
<feature type="signal peptide" evidence="2">
    <location>
        <begin position="1"/>
        <end position="23"/>
    </location>
</feature>
<dbReference type="EMBL" id="ML003850">
    <property type="protein sequence ID" value="RKP33462.1"/>
    <property type="molecule type" value="Genomic_DNA"/>
</dbReference>
<organism evidence="3 4">
    <name type="scientific">Dimargaris cristalligena</name>
    <dbReference type="NCBI Taxonomy" id="215637"/>
    <lineage>
        <taxon>Eukaryota</taxon>
        <taxon>Fungi</taxon>
        <taxon>Fungi incertae sedis</taxon>
        <taxon>Zoopagomycota</taxon>
        <taxon>Kickxellomycotina</taxon>
        <taxon>Dimargaritomycetes</taxon>
        <taxon>Dimargaritales</taxon>
        <taxon>Dimargaritaceae</taxon>
        <taxon>Dimargaris</taxon>
    </lineage>
</organism>
<proteinExistence type="predicted"/>
<feature type="chain" id="PRO_5020825048" evidence="2">
    <location>
        <begin position="24"/>
        <end position="249"/>
    </location>
</feature>
<evidence type="ECO:0000256" key="1">
    <source>
        <dbReference type="SAM" id="MobiDB-lite"/>
    </source>
</evidence>
<reference evidence="4" key="1">
    <citation type="journal article" date="2018" name="Nat. Microbiol.">
        <title>Leveraging single-cell genomics to expand the fungal tree of life.</title>
        <authorList>
            <person name="Ahrendt S.R."/>
            <person name="Quandt C.A."/>
            <person name="Ciobanu D."/>
            <person name="Clum A."/>
            <person name="Salamov A."/>
            <person name="Andreopoulos B."/>
            <person name="Cheng J.F."/>
            <person name="Woyke T."/>
            <person name="Pelin A."/>
            <person name="Henrissat B."/>
            <person name="Reynolds N.K."/>
            <person name="Benny G.L."/>
            <person name="Smith M.E."/>
            <person name="James T.Y."/>
            <person name="Grigoriev I.V."/>
        </authorList>
    </citation>
    <scope>NUCLEOTIDE SEQUENCE [LARGE SCALE GENOMIC DNA]</scope>
    <source>
        <strain evidence="4">RSA 468</strain>
    </source>
</reference>